<dbReference type="Proteomes" id="UP000029391">
    <property type="component" value="Unassembled WGS sequence"/>
</dbReference>
<organism evidence="2 3">
    <name type="scientific">Arenimonas composti TR7-09 = DSM 18010</name>
    <dbReference type="NCBI Taxonomy" id="1121013"/>
    <lineage>
        <taxon>Bacteria</taxon>
        <taxon>Pseudomonadati</taxon>
        <taxon>Pseudomonadota</taxon>
        <taxon>Gammaproteobacteria</taxon>
        <taxon>Lysobacterales</taxon>
        <taxon>Lysobacteraceae</taxon>
        <taxon>Arenimonas</taxon>
    </lineage>
</organism>
<gene>
    <name evidence="2" type="ORF">P873_05120</name>
</gene>
<dbReference type="AlphaFoldDB" id="A0A091BGT7"/>
<proteinExistence type="predicted"/>
<evidence type="ECO:0000313" key="2">
    <source>
        <dbReference type="EMBL" id="KFN50772.1"/>
    </source>
</evidence>
<feature type="transmembrane region" description="Helical" evidence="1">
    <location>
        <begin position="106"/>
        <end position="134"/>
    </location>
</feature>
<reference evidence="2 3" key="1">
    <citation type="submission" date="2013-09" db="EMBL/GenBank/DDBJ databases">
        <title>Genome sequencing of Arenimonas composti.</title>
        <authorList>
            <person name="Chen F."/>
            <person name="Wang G."/>
        </authorList>
    </citation>
    <scope>NUCLEOTIDE SEQUENCE [LARGE SCALE GENOMIC DNA]</scope>
    <source>
        <strain evidence="2 3">TR7-09</strain>
    </source>
</reference>
<protein>
    <recommendedName>
        <fullName evidence="4">CDP-diacylglycerol--glycerol-3-phosphate 3-phosphatidyltransferase</fullName>
    </recommendedName>
</protein>
<dbReference type="STRING" id="1121013.GCA_000426365_01605"/>
<name>A0A091BGT7_9GAMM</name>
<keyword evidence="1" id="KW-1133">Transmembrane helix</keyword>
<sequence>MPEAAGKNRRPLASRDTGWARRMAAALVRAKASPDLISFASVPVALVGAGALLALEAPWGPLLCAVMVQLRLLCNLLDGMVAVEGGRGGPTGALWNELPDRVADSVLVIALGYAAGSPALGWAGALFAALTAYVRATGGALGFEQDFSGMFAKPRRMFVLTVACLIASFQPFWRDSVFALDAGAWIIAVGSLLTCIGRTQRLAAKLRARADGAEATAATEAPARDMAP</sequence>
<keyword evidence="1" id="KW-0812">Transmembrane</keyword>
<dbReference type="eggNOG" id="COG0558">
    <property type="taxonomic scope" value="Bacteria"/>
</dbReference>
<evidence type="ECO:0000313" key="3">
    <source>
        <dbReference type="Proteomes" id="UP000029391"/>
    </source>
</evidence>
<dbReference type="Gene3D" id="1.20.120.1760">
    <property type="match status" value="1"/>
</dbReference>
<dbReference type="EMBL" id="AWXU01000016">
    <property type="protein sequence ID" value="KFN50772.1"/>
    <property type="molecule type" value="Genomic_DNA"/>
</dbReference>
<comment type="caution">
    <text evidence="2">The sequence shown here is derived from an EMBL/GenBank/DDBJ whole genome shotgun (WGS) entry which is preliminary data.</text>
</comment>
<feature type="transmembrane region" description="Helical" evidence="1">
    <location>
        <begin position="36"/>
        <end position="55"/>
    </location>
</feature>
<dbReference type="InterPro" id="IPR043130">
    <property type="entry name" value="CDP-OH_PTrfase_TM_dom"/>
</dbReference>
<dbReference type="OrthoDB" id="1034332at2"/>
<dbReference type="RefSeq" id="WP_051239759.1">
    <property type="nucleotide sequence ID" value="NZ_AUFF01000003.1"/>
</dbReference>
<accession>A0A091BGT7</accession>
<feature type="transmembrane region" description="Helical" evidence="1">
    <location>
        <begin position="179"/>
        <end position="197"/>
    </location>
</feature>
<keyword evidence="1" id="KW-0472">Membrane</keyword>
<feature type="transmembrane region" description="Helical" evidence="1">
    <location>
        <begin position="155"/>
        <end position="173"/>
    </location>
</feature>
<evidence type="ECO:0008006" key="4">
    <source>
        <dbReference type="Google" id="ProtNLM"/>
    </source>
</evidence>
<keyword evidence="3" id="KW-1185">Reference proteome</keyword>
<evidence type="ECO:0000256" key="1">
    <source>
        <dbReference type="SAM" id="Phobius"/>
    </source>
</evidence>